<dbReference type="Gene3D" id="3.40.390.10">
    <property type="entry name" value="Collagenase (Catalytic Domain)"/>
    <property type="match status" value="1"/>
</dbReference>
<keyword evidence="2" id="KW-0645">Protease</keyword>
<feature type="region of interest" description="Disordered" evidence="10">
    <location>
        <begin position="393"/>
        <end position="429"/>
    </location>
</feature>
<keyword evidence="4" id="KW-0732">Signal</keyword>
<comment type="cofactor">
    <cofactor evidence="9">
        <name>Ca(2+)</name>
        <dbReference type="ChEBI" id="CHEBI:29108"/>
    </cofactor>
    <text evidence="9">Can bind about 5 Ca(2+) ions per subunit.</text>
</comment>
<feature type="active site" evidence="8">
    <location>
        <position position="199"/>
    </location>
</feature>
<dbReference type="PRINTS" id="PR00138">
    <property type="entry name" value="MATRIXIN"/>
</dbReference>
<dbReference type="EMBL" id="OB662879">
    <property type="protein sequence ID" value="CAD7230685.1"/>
    <property type="molecule type" value="Genomic_DNA"/>
</dbReference>
<dbReference type="SUPFAM" id="SSF55486">
    <property type="entry name" value="Metalloproteases ('zincins'), catalytic domain"/>
    <property type="match status" value="1"/>
</dbReference>
<dbReference type="Gene3D" id="1.10.287.70">
    <property type="match status" value="1"/>
</dbReference>
<dbReference type="InterPro" id="IPR024079">
    <property type="entry name" value="MetalloPept_cat_dom_sf"/>
</dbReference>
<keyword evidence="6 9" id="KW-0862">Zinc</keyword>
<keyword evidence="9" id="KW-0106">Calcium</keyword>
<feature type="compositionally biased region" description="Polar residues" evidence="10">
    <location>
        <begin position="254"/>
        <end position="274"/>
    </location>
</feature>
<feature type="binding site" evidence="9">
    <location>
        <position position="298"/>
    </location>
    <ligand>
        <name>Ca(2+)</name>
        <dbReference type="ChEBI" id="CHEBI:29108"/>
        <label>4</label>
    </ligand>
</feature>
<proteinExistence type="inferred from homology"/>
<feature type="region of interest" description="Disordered" evidence="10">
    <location>
        <begin position="242"/>
        <end position="282"/>
    </location>
</feature>
<dbReference type="Pfam" id="PF00413">
    <property type="entry name" value="Peptidase_M10"/>
    <property type="match status" value="1"/>
</dbReference>
<organism evidence="12">
    <name type="scientific">Cyprideis torosa</name>
    <dbReference type="NCBI Taxonomy" id="163714"/>
    <lineage>
        <taxon>Eukaryota</taxon>
        <taxon>Metazoa</taxon>
        <taxon>Ecdysozoa</taxon>
        <taxon>Arthropoda</taxon>
        <taxon>Crustacea</taxon>
        <taxon>Oligostraca</taxon>
        <taxon>Ostracoda</taxon>
        <taxon>Podocopa</taxon>
        <taxon>Podocopida</taxon>
        <taxon>Cytherocopina</taxon>
        <taxon>Cytheroidea</taxon>
        <taxon>Cytherideidae</taxon>
        <taxon>Cyprideis</taxon>
    </lineage>
</organism>
<dbReference type="SMART" id="SM00120">
    <property type="entry name" value="HX"/>
    <property type="match status" value="1"/>
</dbReference>
<evidence type="ECO:0000256" key="9">
    <source>
        <dbReference type="PIRSR" id="PIRSR621190-2"/>
    </source>
</evidence>
<dbReference type="GO" id="GO:0030574">
    <property type="term" value="P:collagen catabolic process"/>
    <property type="evidence" value="ECO:0007669"/>
    <property type="project" value="TreeGrafter"/>
</dbReference>
<dbReference type="PROSITE" id="PS51642">
    <property type="entry name" value="HEMOPEXIN_2"/>
    <property type="match status" value="1"/>
</dbReference>
<keyword evidence="5" id="KW-0378">Hydrolase</keyword>
<evidence type="ECO:0000256" key="6">
    <source>
        <dbReference type="ARBA" id="ARBA00022833"/>
    </source>
</evidence>
<accession>A0A7R8ZSV3</accession>
<dbReference type="SMART" id="SM00235">
    <property type="entry name" value="ZnMc"/>
    <property type="match status" value="1"/>
</dbReference>
<dbReference type="PANTHER" id="PTHR10201:SF291">
    <property type="entry name" value="MATRIX METALLOPROTEINASE 1, ISOFORM C-RELATED"/>
    <property type="match status" value="1"/>
</dbReference>
<feature type="binding site" evidence="9">
    <location>
        <position position="335"/>
    </location>
    <ligand>
        <name>Ca(2+)</name>
        <dbReference type="ChEBI" id="CHEBI:29108"/>
        <label>4</label>
    </ligand>
</feature>
<dbReference type="GO" id="GO:0006508">
    <property type="term" value="P:proteolysis"/>
    <property type="evidence" value="ECO:0007669"/>
    <property type="project" value="UniProtKB-KW"/>
</dbReference>
<evidence type="ECO:0000256" key="11">
    <source>
        <dbReference type="SAM" id="Phobius"/>
    </source>
</evidence>
<dbReference type="InterPro" id="IPR006026">
    <property type="entry name" value="Peptidase_Metallo"/>
</dbReference>
<keyword evidence="11" id="KW-0472">Membrane</keyword>
<dbReference type="GO" id="GO:0004222">
    <property type="term" value="F:metalloendopeptidase activity"/>
    <property type="evidence" value="ECO:0007669"/>
    <property type="project" value="InterPro"/>
</dbReference>
<evidence type="ECO:0000313" key="12">
    <source>
        <dbReference type="EMBL" id="CAD7230685.1"/>
    </source>
</evidence>
<dbReference type="AlphaFoldDB" id="A0A7R8ZSV3"/>
<reference evidence="12" key="1">
    <citation type="submission" date="2020-11" db="EMBL/GenBank/DDBJ databases">
        <authorList>
            <person name="Tran Van P."/>
        </authorList>
    </citation>
    <scope>NUCLEOTIDE SEQUENCE</scope>
</reference>
<gene>
    <name evidence="12" type="ORF">CTOB1V02_LOCUS8542</name>
</gene>
<dbReference type="InterPro" id="IPR021190">
    <property type="entry name" value="Pept_M10A"/>
</dbReference>
<name>A0A7R8ZSV3_9CRUS</name>
<comment type="cofactor">
    <cofactor evidence="9">
        <name>Zn(2+)</name>
        <dbReference type="ChEBI" id="CHEBI:29105"/>
    </cofactor>
    <text evidence="9">Binds 2 Zn(2+) ions per subunit.</text>
</comment>
<feature type="binding site" evidence="9">
    <location>
        <position position="208"/>
    </location>
    <ligand>
        <name>Zn(2+)</name>
        <dbReference type="ChEBI" id="CHEBI:29105"/>
        <label>2</label>
        <note>catalytic</note>
    </ligand>
</feature>
<feature type="binding site" evidence="9">
    <location>
        <position position="198"/>
    </location>
    <ligand>
        <name>Zn(2+)</name>
        <dbReference type="ChEBI" id="CHEBI:29105"/>
        <label>2</label>
        <note>catalytic</note>
    </ligand>
</feature>
<evidence type="ECO:0000256" key="3">
    <source>
        <dbReference type="ARBA" id="ARBA00022723"/>
    </source>
</evidence>
<keyword evidence="7" id="KW-0482">Metalloprotease</keyword>
<dbReference type="Gene3D" id="2.110.10.10">
    <property type="entry name" value="Hemopexin-like domain"/>
    <property type="match status" value="1"/>
</dbReference>
<evidence type="ECO:0000256" key="1">
    <source>
        <dbReference type="ARBA" id="ARBA00010370"/>
    </source>
</evidence>
<feature type="binding site" evidence="9">
    <location>
        <position position="216"/>
    </location>
    <ligand>
        <name>Zn(2+)</name>
        <dbReference type="ChEBI" id="CHEBI:29105"/>
        <label>2</label>
        <note>catalytic</note>
    </ligand>
</feature>
<evidence type="ECO:0000256" key="4">
    <source>
        <dbReference type="ARBA" id="ARBA00022729"/>
    </source>
</evidence>
<dbReference type="InterPro" id="IPR018487">
    <property type="entry name" value="Hemopexin-like_repeat"/>
</dbReference>
<dbReference type="InterPro" id="IPR001818">
    <property type="entry name" value="Pept_M10_metallopeptidase"/>
</dbReference>
<dbReference type="InterPro" id="IPR036375">
    <property type="entry name" value="Hemopexin-like_dom_sf"/>
</dbReference>
<keyword evidence="3 9" id="KW-0479">Metal-binding</keyword>
<dbReference type="GO" id="GO:0005615">
    <property type="term" value="C:extracellular space"/>
    <property type="evidence" value="ECO:0007669"/>
    <property type="project" value="TreeGrafter"/>
</dbReference>
<dbReference type="PANTHER" id="PTHR10201">
    <property type="entry name" value="MATRIX METALLOPROTEINASE"/>
    <property type="match status" value="1"/>
</dbReference>
<sequence>MDFLRILLQQSIPSTPKHSLVRQIYAIWWLFTMILAVAYTSTLTSQMTAPQTGRNIDKIQEIRDQPNLNFYYLDFGEKIPKIPYALGKIYGFADLLHERLELVKSPSEAVQLVAAGKGIAIVSHLDDYSFSSDLRNVHIMKEGRSDGPNGIIYRRKLFTEELISENIQNMEKYGFIQFWKQRAMTMREELSLFTVAAHEIGHSLGLSHSSVQGSLMFPWYSGIDYSYNLHVDDARAIQQLYGDTEDSGRVSPLTPRTTESLPKRPTQNTTSAVPTDSPEDPRIPLSVDMPDSCDTPYDAAALIRNELFDEETSHVELDYPRPINGVWKGIPNDLDAVTQWPNAEGKKVTYFFKGKGFWEFEDIYMSVRNEAATLSAPFWLDCPRYAAHKDEESGSYQIKKPDKRRKIKSSDQEGSKETPVLSSGSDTSSHAKSCFFAVIILHFCFQ</sequence>
<evidence type="ECO:0000256" key="2">
    <source>
        <dbReference type="ARBA" id="ARBA00022670"/>
    </source>
</evidence>
<dbReference type="GO" id="GO:0016020">
    <property type="term" value="C:membrane"/>
    <property type="evidence" value="ECO:0007669"/>
    <property type="project" value="InterPro"/>
</dbReference>
<dbReference type="GO" id="GO:0015276">
    <property type="term" value="F:ligand-gated monoatomic ion channel activity"/>
    <property type="evidence" value="ECO:0007669"/>
    <property type="project" value="InterPro"/>
</dbReference>
<dbReference type="SUPFAM" id="SSF50923">
    <property type="entry name" value="Hemopexin-like domain"/>
    <property type="match status" value="1"/>
</dbReference>
<feature type="compositionally biased region" description="Polar residues" evidence="10">
    <location>
        <begin position="420"/>
        <end position="429"/>
    </location>
</feature>
<evidence type="ECO:0000256" key="8">
    <source>
        <dbReference type="PIRSR" id="PIRSR621190-1"/>
    </source>
</evidence>
<feature type="transmembrane region" description="Helical" evidence="11">
    <location>
        <begin position="20"/>
        <end position="39"/>
    </location>
</feature>
<evidence type="ECO:0000256" key="7">
    <source>
        <dbReference type="ARBA" id="ARBA00023049"/>
    </source>
</evidence>
<evidence type="ECO:0000256" key="5">
    <source>
        <dbReference type="ARBA" id="ARBA00022801"/>
    </source>
</evidence>
<protein>
    <submittedName>
        <fullName evidence="12">Uncharacterized protein</fullName>
    </submittedName>
</protein>
<dbReference type="GO" id="GO:0008270">
    <property type="term" value="F:zinc ion binding"/>
    <property type="evidence" value="ECO:0007669"/>
    <property type="project" value="InterPro"/>
</dbReference>
<dbReference type="GO" id="GO:0030198">
    <property type="term" value="P:extracellular matrix organization"/>
    <property type="evidence" value="ECO:0007669"/>
    <property type="project" value="TreeGrafter"/>
</dbReference>
<keyword evidence="11" id="KW-0812">Transmembrane</keyword>
<evidence type="ECO:0000256" key="10">
    <source>
        <dbReference type="SAM" id="MobiDB-lite"/>
    </source>
</evidence>
<feature type="binding site" evidence="9">
    <location>
        <position position="202"/>
    </location>
    <ligand>
        <name>Zn(2+)</name>
        <dbReference type="ChEBI" id="CHEBI:29105"/>
        <label>2</label>
        <note>catalytic</note>
    </ligand>
</feature>
<comment type="similarity">
    <text evidence="1">Belongs to the peptidase M10A family.</text>
</comment>
<dbReference type="OrthoDB" id="406838at2759"/>
<keyword evidence="11" id="KW-1133">Transmembrane helix</keyword>
<dbReference type="GO" id="GO:0031012">
    <property type="term" value="C:extracellular matrix"/>
    <property type="evidence" value="ECO:0007669"/>
    <property type="project" value="InterPro"/>
</dbReference>